<sequence>PIPQPRAPPTHPNLIPNPPPFPPLNPQNSEPPPFLPSTSGINPFPPPPYPLLLLSHTYISAHLSNNPSTFGIGRLTLFLTPAHTSTAA</sequence>
<dbReference type="Proteomes" id="UP000053841">
    <property type="component" value="Unassembled WGS sequence"/>
</dbReference>
<keyword evidence="3" id="KW-1185">Reference proteome</keyword>
<feature type="non-terminal residue" evidence="2">
    <location>
        <position position="1"/>
    </location>
</feature>
<accession>W6YIH5</accession>
<proteinExistence type="predicted"/>
<protein>
    <submittedName>
        <fullName evidence="2">Uncharacterized protein</fullName>
    </submittedName>
</protein>
<gene>
    <name evidence="2" type="ORF">COCCADRAFT_90848</name>
</gene>
<reference evidence="2 3" key="1">
    <citation type="journal article" date="2013" name="PLoS Genet.">
        <title>Comparative genome structure, secondary metabolite, and effector coding capacity across Cochliobolus pathogens.</title>
        <authorList>
            <person name="Condon B.J."/>
            <person name="Leng Y."/>
            <person name="Wu D."/>
            <person name="Bushley K.E."/>
            <person name="Ohm R.A."/>
            <person name="Otillar R."/>
            <person name="Martin J."/>
            <person name="Schackwitz W."/>
            <person name="Grimwood J."/>
            <person name="MohdZainudin N."/>
            <person name="Xue C."/>
            <person name="Wang R."/>
            <person name="Manning V.A."/>
            <person name="Dhillon B."/>
            <person name="Tu Z.J."/>
            <person name="Steffenson B.J."/>
            <person name="Salamov A."/>
            <person name="Sun H."/>
            <person name="Lowry S."/>
            <person name="LaButti K."/>
            <person name="Han J."/>
            <person name="Copeland A."/>
            <person name="Lindquist E."/>
            <person name="Barry K."/>
            <person name="Schmutz J."/>
            <person name="Baker S.E."/>
            <person name="Ciuffetti L.M."/>
            <person name="Grigoriev I.V."/>
            <person name="Zhong S."/>
            <person name="Turgeon B.G."/>
        </authorList>
    </citation>
    <scope>NUCLEOTIDE SEQUENCE [LARGE SCALE GENOMIC DNA]</scope>
    <source>
        <strain evidence="2 3">26-R-13</strain>
    </source>
</reference>
<organism evidence="2 3">
    <name type="scientific">Cochliobolus carbonum (strain 26-R-13)</name>
    <name type="common">Maize leaf spot fungus</name>
    <name type="synonym">Bipolaris zeicola</name>
    <dbReference type="NCBI Taxonomy" id="930089"/>
    <lineage>
        <taxon>Eukaryota</taxon>
        <taxon>Fungi</taxon>
        <taxon>Dikarya</taxon>
        <taxon>Ascomycota</taxon>
        <taxon>Pezizomycotina</taxon>
        <taxon>Dothideomycetes</taxon>
        <taxon>Pleosporomycetidae</taxon>
        <taxon>Pleosporales</taxon>
        <taxon>Pleosporineae</taxon>
        <taxon>Pleosporaceae</taxon>
        <taxon>Bipolaris</taxon>
    </lineage>
</organism>
<name>W6YIH5_COCC2</name>
<feature type="region of interest" description="Disordered" evidence="1">
    <location>
        <begin position="1"/>
        <end position="41"/>
    </location>
</feature>
<dbReference type="AlphaFoldDB" id="W6YIH5"/>
<evidence type="ECO:0000313" key="2">
    <source>
        <dbReference type="EMBL" id="EUC35439.1"/>
    </source>
</evidence>
<dbReference type="HOGENOM" id="CLU_2474896_0_0_1"/>
<dbReference type="KEGG" id="bze:COCCADRAFT_90848"/>
<evidence type="ECO:0000256" key="1">
    <source>
        <dbReference type="SAM" id="MobiDB-lite"/>
    </source>
</evidence>
<feature type="compositionally biased region" description="Pro residues" evidence="1">
    <location>
        <begin position="1"/>
        <end position="35"/>
    </location>
</feature>
<evidence type="ECO:0000313" key="3">
    <source>
        <dbReference type="Proteomes" id="UP000053841"/>
    </source>
</evidence>
<dbReference type="GeneID" id="19153060"/>
<dbReference type="EMBL" id="KI964575">
    <property type="protein sequence ID" value="EUC35439.1"/>
    <property type="molecule type" value="Genomic_DNA"/>
</dbReference>
<dbReference type="RefSeq" id="XP_007710271.1">
    <property type="nucleotide sequence ID" value="XM_007712081.1"/>
</dbReference>